<evidence type="ECO:0000313" key="2">
    <source>
        <dbReference type="EnsemblMetazoa" id="CapteP206549"/>
    </source>
</evidence>
<dbReference type="EnsemblMetazoa" id="CapteT206549">
    <property type="protein sequence ID" value="CapteP206549"/>
    <property type="gene ID" value="CapteG206549"/>
</dbReference>
<proteinExistence type="predicted"/>
<protein>
    <submittedName>
        <fullName evidence="1 2">Uncharacterized protein</fullName>
    </submittedName>
</protein>
<reference evidence="3" key="1">
    <citation type="submission" date="2012-12" db="EMBL/GenBank/DDBJ databases">
        <authorList>
            <person name="Hellsten U."/>
            <person name="Grimwood J."/>
            <person name="Chapman J.A."/>
            <person name="Shapiro H."/>
            <person name="Aerts A."/>
            <person name="Otillar R.P."/>
            <person name="Terry A.Y."/>
            <person name="Boore J.L."/>
            <person name="Simakov O."/>
            <person name="Marletaz F."/>
            <person name="Cho S.-J."/>
            <person name="Edsinger-Gonzales E."/>
            <person name="Havlak P."/>
            <person name="Kuo D.-H."/>
            <person name="Larsson T."/>
            <person name="Lv J."/>
            <person name="Arendt D."/>
            <person name="Savage R."/>
            <person name="Osoegawa K."/>
            <person name="de Jong P."/>
            <person name="Lindberg D.R."/>
            <person name="Seaver E.C."/>
            <person name="Weisblat D.A."/>
            <person name="Putnam N.H."/>
            <person name="Grigoriev I.V."/>
            <person name="Rokhsar D.S."/>
        </authorList>
    </citation>
    <scope>NUCLEOTIDE SEQUENCE</scope>
    <source>
        <strain evidence="3">I ESC-2004</strain>
    </source>
</reference>
<organism evidence="1">
    <name type="scientific">Capitella teleta</name>
    <name type="common">Polychaete worm</name>
    <dbReference type="NCBI Taxonomy" id="283909"/>
    <lineage>
        <taxon>Eukaryota</taxon>
        <taxon>Metazoa</taxon>
        <taxon>Spiralia</taxon>
        <taxon>Lophotrochozoa</taxon>
        <taxon>Annelida</taxon>
        <taxon>Polychaeta</taxon>
        <taxon>Sedentaria</taxon>
        <taxon>Scolecida</taxon>
        <taxon>Capitellidae</taxon>
        <taxon>Capitella</taxon>
    </lineage>
</organism>
<sequence>MAAKNNEDDMVDPSRAEGWLNVWELDSHAEQRLFDEGKTPKPVWEPHFCVLSFLHKKLTHFRTEKAAEESQRSEEPPLKVRIDGGKDEFDRRWGYLTLESIKENVIQHSPLWESGGSMFLLSHPNQPSVAGSAEAQFYLRSRRFSVRRRWTTAASVLRDQTRYCSGMPGSFQSACLGSRLNS</sequence>
<evidence type="ECO:0000313" key="3">
    <source>
        <dbReference type="Proteomes" id="UP000014760"/>
    </source>
</evidence>
<dbReference type="EMBL" id="AMQN01015421">
    <property type="status" value="NOT_ANNOTATED_CDS"/>
    <property type="molecule type" value="Genomic_DNA"/>
</dbReference>
<gene>
    <name evidence="1" type="ORF">CAPTEDRAFT_206549</name>
</gene>
<dbReference type="Proteomes" id="UP000014760">
    <property type="component" value="Unassembled WGS sequence"/>
</dbReference>
<dbReference type="OrthoDB" id="6435470at2759"/>
<keyword evidence="3" id="KW-1185">Reference proteome</keyword>
<evidence type="ECO:0000313" key="1">
    <source>
        <dbReference type="EMBL" id="ELT88292.1"/>
    </source>
</evidence>
<dbReference type="EMBL" id="AMQN01015420">
    <property type="status" value="NOT_ANNOTATED_CDS"/>
    <property type="molecule type" value="Genomic_DNA"/>
</dbReference>
<dbReference type="HOGENOM" id="CLU_1483359_0_0_1"/>
<accession>R7T536</accession>
<reference evidence="2" key="3">
    <citation type="submission" date="2015-06" db="UniProtKB">
        <authorList>
            <consortium name="EnsemblMetazoa"/>
        </authorList>
    </citation>
    <scope>IDENTIFICATION</scope>
</reference>
<dbReference type="AlphaFoldDB" id="R7T536"/>
<dbReference type="EMBL" id="KB311882">
    <property type="protein sequence ID" value="ELT88292.1"/>
    <property type="molecule type" value="Genomic_DNA"/>
</dbReference>
<reference evidence="1 3" key="2">
    <citation type="journal article" date="2013" name="Nature">
        <title>Insights into bilaterian evolution from three spiralian genomes.</title>
        <authorList>
            <person name="Simakov O."/>
            <person name="Marletaz F."/>
            <person name="Cho S.J."/>
            <person name="Edsinger-Gonzales E."/>
            <person name="Havlak P."/>
            <person name="Hellsten U."/>
            <person name="Kuo D.H."/>
            <person name="Larsson T."/>
            <person name="Lv J."/>
            <person name="Arendt D."/>
            <person name="Savage R."/>
            <person name="Osoegawa K."/>
            <person name="de Jong P."/>
            <person name="Grimwood J."/>
            <person name="Chapman J.A."/>
            <person name="Shapiro H."/>
            <person name="Aerts A."/>
            <person name="Otillar R.P."/>
            <person name="Terry A.Y."/>
            <person name="Boore J.L."/>
            <person name="Grigoriev I.V."/>
            <person name="Lindberg D.R."/>
            <person name="Seaver E.C."/>
            <person name="Weisblat D.A."/>
            <person name="Putnam N.H."/>
            <person name="Rokhsar D.S."/>
        </authorList>
    </citation>
    <scope>NUCLEOTIDE SEQUENCE</scope>
    <source>
        <strain evidence="1 3">I ESC-2004</strain>
    </source>
</reference>
<name>R7T536_CAPTE</name>